<evidence type="ECO:0000313" key="7">
    <source>
        <dbReference type="EMBL" id="KAK4136053.1"/>
    </source>
</evidence>
<reference evidence="7" key="2">
    <citation type="submission" date="2023-05" db="EMBL/GenBank/DDBJ databases">
        <authorList>
            <consortium name="Lawrence Berkeley National Laboratory"/>
            <person name="Steindorff A."/>
            <person name="Hensen N."/>
            <person name="Bonometti L."/>
            <person name="Westerberg I."/>
            <person name="Brannstrom I.O."/>
            <person name="Guillou S."/>
            <person name="Cros-Aarteil S."/>
            <person name="Calhoun S."/>
            <person name="Haridas S."/>
            <person name="Kuo A."/>
            <person name="Mondo S."/>
            <person name="Pangilinan J."/>
            <person name="Riley R."/>
            <person name="Labutti K."/>
            <person name="Andreopoulos B."/>
            <person name="Lipzen A."/>
            <person name="Chen C."/>
            <person name="Yanf M."/>
            <person name="Daum C."/>
            <person name="Ng V."/>
            <person name="Clum A."/>
            <person name="Ohm R."/>
            <person name="Martin F."/>
            <person name="Silar P."/>
            <person name="Natvig D."/>
            <person name="Lalanne C."/>
            <person name="Gautier V."/>
            <person name="Ament-Velasquez S.L."/>
            <person name="Kruys A."/>
            <person name="Hutchinson M.I."/>
            <person name="Powell A.J."/>
            <person name="Barry K."/>
            <person name="Miller A.N."/>
            <person name="Grigoriev I.V."/>
            <person name="Debuchy R."/>
            <person name="Gladieux P."/>
            <person name="Thoren M.H."/>
            <person name="Johannesson H."/>
        </authorList>
    </citation>
    <scope>NUCLEOTIDE SEQUENCE</scope>
    <source>
        <strain evidence="7">CBS 123565</strain>
    </source>
</reference>
<protein>
    <submittedName>
        <fullName evidence="7">FabD/lysophospholipase-like protein</fullName>
    </submittedName>
</protein>
<dbReference type="PANTHER" id="PTHR24185">
    <property type="entry name" value="CALCIUM-INDEPENDENT PHOSPHOLIPASE A2-GAMMA"/>
    <property type="match status" value="1"/>
</dbReference>
<keyword evidence="2 4" id="KW-0442">Lipid degradation</keyword>
<keyword evidence="3 4" id="KW-0443">Lipid metabolism</keyword>
<dbReference type="EMBL" id="MU853404">
    <property type="protein sequence ID" value="KAK4136053.1"/>
    <property type="molecule type" value="Genomic_DNA"/>
</dbReference>
<dbReference type="CDD" id="cd07216">
    <property type="entry name" value="Pat17_PNPLA8_PNPLA9_like3"/>
    <property type="match status" value="1"/>
</dbReference>
<sequence length="371" mass="40987">MAGPPSATPHLRVLCLDGGGVRGLSSLYILERLLYRVRPEDNPKKRIKPCEVFDIIVGTSTGGLIAIMLGILSCIEAYLRLAQDIFTPRRRTKLGGAFLHKIFGSATFSGKKLEEGIKGVIRENYRQTDTTRATQSSEGESNGTSFDNGKASARGASLQDLPMLGSGRKCKVFVCTVLENRSSYRIRSYQSKHEPGLPMAVWQAARATTAAPGFFEPLPFENTTTLRDGALRNNNPIMEVMREIETEFGYRDADIDCIVSIGTGVSKTEFFRDDLVSVAKACATIATDTETTETLFRSIYATPGKLLHERYFRLEVDQGLQDMGMEEWKSMHNIWSITTTYLNNPIRQDMLGKCAALLGAVRRPDGAPDPV</sequence>
<organism evidence="7 8">
    <name type="scientific">Trichocladium antarcticum</name>
    <dbReference type="NCBI Taxonomy" id="1450529"/>
    <lineage>
        <taxon>Eukaryota</taxon>
        <taxon>Fungi</taxon>
        <taxon>Dikarya</taxon>
        <taxon>Ascomycota</taxon>
        <taxon>Pezizomycotina</taxon>
        <taxon>Sordariomycetes</taxon>
        <taxon>Sordariomycetidae</taxon>
        <taxon>Sordariales</taxon>
        <taxon>Chaetomiaceae</taxon>
        <taxon>Trichocladium</taxon>
    </lineage>
</organism>
<feature type="active site" description="Proton acceptor" evidence="4">
    <location>
        <position position="228"/>
    </location>
</feature>
<dbReference type="GO" id="GO:0016042">
    <property type="term" value="P:lipid catabolic process"/>
    <property type="evidence" value="ECO:0007669"/>
    <property type="project" value="UniProtKB-UniRule"/>
</dbReference>
<evidence type="ECO:0000256" key="3">
    <source>
        <dbReference type="ARBA" id="ARBA00023098"/>
    </source>
</evidence>
<feature type="domain" description="PNPLA" evidence="6">
    <location>
        <begin position="14"/>
        <end position="241"/>
    </location>
</feature>
<dbReference type="Pfam" id="PF01734">
    <property type="entry name" value="Patatin"/>
    <property type="match status" value="1"/>
</dbReference>
<feature type="active site" description="Nucleophile" evidence="4">
    <location>
        <position position="60"/>
    </location>
</feature>
<evidence type="ECO:0000256" key="5">
    <source>
        <dbReference type="SAM" id="MobiDB-lite"/>
    </source>
</evidence>
<evidence type="ECO:0000313" key="8">
    <source>
        <dbReference type="Proteomes" id="UP001304895"/>
    </source>
</evidence>
<evidence type="ECO:0000256" key="2">
    <source>
        <dbReference type="ARBA" id="ARBA00022963"/>
    </source>
</evidence>
<feature type="short sequence motif" description="GXGXXG" evidence="4">
    <location>
        <begin position="18"/>
        <end position="23"/>
    </location>
</feature>
<accession>A0AAN6UN32</accession>
<comment type="caution">
    <text evidence="7">The sequence shown here is derived from an EMBL/GenBank/DDBJ whole genome shotgun (WGS) entry which is preliminary data.</text>
</comment>
<dbReference type="GO" id="GO:0046486">
    <property type="term" value="P:glycerolipid metabolic process"/>
    <property type="evidence" value="ECO:0007669"/>
    <property type="project" value="UniProtKB-ARBA"/>
</dbReference>
<name>A0AAN6UN32_9PEZI</name>
<dbReference type="GO" id="GO:0019369">
    <property type="term" value="P:arachidonate metabolic process"/>
    <property type="evidence" value="ECO:0007669"/>
    <property type="project" value="TreeGrafter"/>
</dbReference>
<dbReference type="SUPFAM" id="SSF52151">
    <property type="entry name" value="FabD/lysophospholipase-like"/>
    <property type="match status" value="1"/>
</dbReference>
<dbReference type="InterPro" id="IPR002641">
    <property type="entry name" value="PNPLA_dom"/>
</dbReference>
<evidence type="ECO:0000256" key="1">
    <source>
        <dbReference type="ARBA" id="ARBA00022801"/>
    </source>
</evidence>
<dbReference type="PANTHER" id="PTHR24185:SF1">
    <property type="entry name" value="CALCIUM-INDEPENDENT PHOSPHOLIPASE A2-GAMMA"/>
    <property type="match status" value="1"/>
</dbReference>
<dbReference type="AlphaFoldDB" id="A0AAN6UN32"/>
<keyword evidence="8" id="KW-1185">Reference proteome</keyword>
<proteinExistence type="predicted"/>
<feature type="compositionally biased region" description="Polar residues" evidence="5">
    <location>
        <begin position="127"/>
        <end position="147"/>
    </location>
</feature>
<dbReference type="Proteomes" id="UP001304895">
    <property type="component" value="Unassembled WGS sequence"/>
</dbReference>
<feature type="region of interest" description="Disordered" evidence="5">
    <location>
        <begin position="126"/>
        <end position="152"/>
    </location>
</feature>
<feature type="short sequence motif" description="DGA/G" evidence="4">
    <location>
        <begin position="228"/>
        <end position="230"/>
    </location>
</feature>
<gene>
    <name evidence="7" type="ORF">BT67DRAFT_230443</name>
</gene>
<dbReference type="InterPro" id="IPR016035">
    <property type="entry name" value="Acyl_Trfase/lysoPLipase"/>
</dbReference>
<reference evidence="7" key="1">
    <citation type="journal article" date="2023" name="Mol. Phylogenet. Evol.">
        <title>Genome-scale phylogeny and comparative genomics of the fungal order Sordariales.</title>
        <authorList>
            <person name="Hensen N."/>
            <person name="Bonometti L."/>
            <person name="Westerberg I."/>
            <person name="Brannstrom I.O."/>
            <person name="Guillou S."/>
            <person name="Cros-Aarteil S."/>
            <person name="Calhoun S."/>
            <person name="Haridas S."/>
            <person name="Kuo A."/>
            <person name="Mondo S."/>
            <person name="Pangilinan J."/>
            <person name="Riley R."/>
            <person name="LaButti K."/>
            <person name="Andreopoulos B."/>
            <person name="Lipzen A."/>
            <person name="Chen C."/>
            <person name="Yan M."/>
            <person name="Daum C."/>
            <person name="Ng V."/>
            <person name="Clum A."/>
            <person name="Steindorff A."/>
            <person name="Ohm R.A."/>
            <person name="Martin F."/>
            <person name="Silar P."/>
            <person name="Natvig D.O."/>
            <person name="Lalanne C."/>
            <person name="Gautier V."/>
            <person name="Ament-Velasquez S.L."/>
            <person name="Kruys A."/>
            <person name="Hutchinson M.I."/>
            <person name="Powell A.J."/>
            <person name="Barry K."/>
            <person name="Miller A.N."/>
            <person name="Grigoriev I.V."/>
            <person name="Debuchy R."/>
            <person name="Gladieux P."/>
            <person name="Hiltunen Thoren M."/>
            <person name="Johannesson H."/>
        </authorList>
    </citation>
    <scope>NUCLEOTIDE SEQUENCE</scope>
    <source>
        <strain evidence="7">CBS 123565</strain>
    </source>
</reference>
<dbReference type="PROSITE" id="PS51635">
    <property type="entry name" value="PNPLA"/>
    <property type="match status" value="1"/>
</dbReference>
<evidence type="ECO:0000256" key="4">
    <source>
        <dbReference type="PROSITE-ProRule" id="PRU01161"/>
    </source>
</evidence>
<dbReference type="Gene3D" id="3.40.1090.10">
    <property type="entry name" value="Cytosolic phospholipase A2 catalytic domain"/>
    <property type="match status" value="1"/>
</dbReference>
<dbReference type="GO" id="GO:0047499">
    <property type="term" value="F:calcium-independent phospholipase A2 activity"/>
    <property type="evidence" value="ECO:0007669"/>
    <property type="project" value="TreeGrafter"/>
</dbReference>
<feature type="short sequence motif" description="GXSXG" evidence="4">
    <location>
        <begin position="58"/>
        <end position="62"/>
    </location>
</feature>
<evidence type="ECO:0000259" key="6">
    <source>
        <dbReference type="PROSITE" id="PS51635"/>
    </source>
</evidence>
<keyword evidence="1 4" id="KW-0378">Hydrolase</keyword>
<dbReference type="GO" id="GO:0016020">
    <property type="term" value="C:membrane"/>
    <property type="evidence" value="ECO:0007669"/>
    <property type="project" value="TreeGrafter"/>
</dbReference>